<feature type="compositionally biased region" description="Polar residues" evidence="3">
    <location>
        <begin position="132"/>
        <end position="142"/>
    </location>
</feature>
<feature type="region of interest" description="Disordered" evidence="3">
    <location>
        <begin position="107"/>
        <end position="181"/>
    </location>
</feature>
<evidence type="ECO:0000313" key="6">
    <source>
        <dbReference type="Proteomes" id="UP000683417"/>
    </source>
</evidence>
<feature type="compositionally biased region" description="Polar residues" evidence="3">
    <location>
        <begin position="161"/>
        <end position="175"/>
    </location>
</feature>
<evidence type="ECO:0000256" key="2">
    <source>
        <dbReference type="ARBA" id="ARBA00023242"/>
    </source>
</evidence>
<evidence type="ECO:0000259" key="4">
    <source>
        <dbReference type="Pfam" id="PF00808"/>
    </source>
</evidence>
<dbReference type="Proteomes" id="UP000683417">
    <property type="component" value="Unassembled WGS sequence"/>
</dbReference>
<name>A0A9W4GBZ0_BLUGR</name>
<comment type="caution">
    <text evidence="5">The sequence shown here is derived from an EMBL/GenBank/DDBJ whole genome shotgun (WGS) entry which is preliminary data.</text>
</comment>
<evidence type="ECO:0000256" key="3">
    <source>
        <dbReference type="SAM" id="MobiDB-lite"/>
    </source>
</evidence>
<dbReference type="GO" id="GO:0006261">
    <property type="term" value="P:DNA-templated DNA replication"/>
    <property type="evidence" value="ECO:0007669"/>
    <property type="project" value="TreeGrafter"/>
</dbReference>
<proteinExistence type="predicted"/>
<organism evidence="5 6">
    <name type="scientific">Blumeria graminis f. sp. triticale</name>
    <dbReference type="NCBI Taxonomy" id="1689686"/>
    <lineage>
        <taxon>Eukaryota</taxon>
        <taxon>Fungi</taxon>
        <taxon>Dikarya</taxon>
        <taxon>Ascomycota</taxon>
        <taxon>Pezizomycotina</taxon>
        <taxon>Leotiomycetes</taxon>
        <taxon>Erysiphales</taxon>
        <taxon>Erysiphaceae</taxon>
        <taxon>Blumeria</taxon>
    </lineage>
</organism>
<evidence type="ECO:0000313" key="5">
    <source>
        <dbReference type="EMBL" id="CAD6499116.1"/>
    </source>
</evidence>
<sequence>MPANHASIPPSEGPTGTTQLPFSRVKRIIAADSEIQIMSNVGAFVITLATEMFIQHLAEQAHLVVKSERKPRRTIQYKDLATAVSNHDNLEFLVDIVPKTVPYKQIKAKKATATTSSSSKAQDHTKQEVDQPSKSIASSMRSDSNKNDKNMDSESREMKDTNNQTCSRSNQLNEESSADLV</sequence>
<feature type="compositionally biased region" description="Basic and acidic residues" evidence="3">
    <location>
        <begin position="121"/>
        <end position="131"/>
    </location>
</feature>
<dbReference type="GO" id="GO:0008623">
    <property type="term" value="C:CHRAC"/>
    <property type="evidence" value="ECO:0007669"/>
    <property type="project" value="TreeGrafter"/>
</dbReference>
<protein>
    <submittedName>
        <fullName evidence="5">BgTH12-04768</fullName>
    </submittedName>
</protein>
<dbReference type="InterPro" id="IPR003958">
    <property type="entry name" value="CBFA_NFYB_domain"/>
</dbReference>
<dbReference type="PANTHER" id="PTHR10252:SF54">
    <property type="entry name" value="CHROMATIN ACCESSIBILITY COMPLEX PROTEIN 1"/>
    <property type="match status" value="1"/>
</dbReference>
<feature type="domain" description="Transcription factor CBF/NF-Y/archaeal histone" evidence="4">
    <location>
        <begin position="19"/>
        <end position="84"/>
    </location>
</feature>
<dbReference type="EMBL" id="CAJHIT010000001">
    <property type="protein sequence ID" value="CAD6499116.1"/>
    <property type="molecule type" value="Genomic_DNA"/>
</dbReference>
<dbReference type="PANTHER" id="PTHR10252">
    <property type="entry name" value="HISTONE-LIKE TRANSCRIPTION FACTOR CCAAT-RELATED"/>
    <property type="match status" value="1"/>
</dbReference>
<keyword evidence="2" id="KW-0539">Nucleus</keyword>
<dbReference type="InterPro" id="IPR050568">
    <property type="entry name" value="Transcr_DNA_Rep_Reg"/>
</dbReference>
<dbReference type="AlphaFoldDB" id="A0A9W4GBZ0"/>
<reference evidence="5" key="1">
    <citation type="submission" date="2020-10" db="EMBL/GenBank/DDBJ databases">
        <authorList>
            <person name="Muller C M."/>
        </authorList>
    </citation>
    <scope>NUCLEOTIDE SEQUENCE</scope>
    <source>
        <strain evidence="5">THUN-12</strain>
    </source>
</reference>
<feature type="compositionally biased region" description="Basic and acidic residues" evidence="3">
    <location>
        <begin position="143"/>
        <end position="160"/>
    </location>
</feature>
<dbReference type="Pfam" id="PF00808">
    <property type="entry name" value="CBFD_NFYB_HMF"/>
    <property type="match status" value="1"/>
</dbReference>
<dbReference type="CDD" id="cd23645">
    <property type="entry name" value="HFD_Dpb3-like"/>
    <property type="match status" value="1"/>
</dbReference>
<feature type="compositionally biased region" description="Low complexity" evidence="3">
    <location>
        <begin position="111"/>
        <end position="120"/>
    </location>
</feature>
<comment type="subcellular location">
    <subcellularLocation>
        <location evidence="1">Nucleus</location>
    </subcellularLocation>
</comment>
<evidence type="ECO:0000256" key="1">
    <source>
        <dbReference type="ARBA" id="ARBA00004123"/>
    </source>
</evidence>
<accession>A0A9W4GBZ0</accession>
<gene>
    <name evidence="5" type="ORF">BGTH12_LOCUS474</name>
</gene>